<organism evidence="2 4">
    <name type="scientific">Muribaculum intestinale</name>
    <dbReference type="NCBI Taxonomy" id="1796646"/>
    <lineage>
        <taxon>Bacteria</taxon>
        <taxon>Pseudomonadati</taxon>
        <taxon>Bacteroidota</taxon>
        <taxon>Bacteroidia</taxon>
        <taxon>Bacteroidales</taxon>
        <taxon>Muribaculaceae</taxon>
        <taxon>Muribaculum</taxon>
    </lineage>
</organism>
<dbReference type="Proteomes" id="UP000186351">
    <property type="component" value="Chromosome"/>
</dbReference>
<feature type="signal peptide" evidence="1">
    <location>
        <begin position="1"/>
        <end position="23"/>
    </location>
</feature>
<feature type="chain" id="PRO_5008529328" evidence="1">
    <location>
        <begin position="24"/>
        <end position="101"/>
    </location>
</feature>
<dbReference type="OrthoDB" id="1050368at2"/>
<reference evidence="2" key="2">
    <citation type="submission" date="2017-04" db="EMBL/GenBank/DDBJ databases">
        <title>Complete Genome Sequences of Twelve Strains of a Stable Defined Moderately Diverse Mouse Microbiota 2 (sDMDMm2).</title>
        <authorList>
            <person name="Uchimura Y."/>
            <person name="Wyss M."/>
            <person name="Brugiroux S."/>
            <person name="Limenitakis J.P."/>
            <person name="Stecher B."/>
            <person name="McCoy K.D."/>
            <person name="Macpherson A.J."/>
        </authorList>
    </citation>
    <scope>NUCLEOTIDE SEQUENCE</scope>
    <source>
        <strain evidence="2">YL27</strain>
    </source>
</reference>
<accession>A0A1B1SAG4</accession>
<dbReference type="EMBL" id="SRYD01000021">
    <property type="protein sequence ID" value="TGY74461.1"/>
    <property type="molecule type" value="Genomic_DNA"/>
</dbReference>
<dbReference type="STRING" id="1796646.A4V02_08695"/>
<dbReference type="InterPro" id="IPR026444">
    <property type="entry name" value="Secre_tail"/>
</dbReference>
<dbReference type="NCBIfam" id="TIGR04183">
    <property type="entry name" value="Por_Secre_tail"/>
    <property type="match status" value="1"/>
</dbReference>
<dbReference type="KEGG" id="pary:A4V02_08695"/>
<accession>A0A1Z2XI53</accession>
<keyword evidence="1" id="KW-0732">Signal</keyword>
<reference evidence="3 5" key="3">
    <citation type="submission" date="2019-04" db="EMBL/GenBank/DDBJ databases">
        <title>Microbes associate with the intestines of laboratory mice.</title>
        <authorList>
            <person name="Navarre W."/>
            <person name="Wong E."/>
            <person name="Huang K."/>
            <person name="Tropini C."/>
            <person name="Ng K."/>
            <person name="Yu B."/>
        </authorList>
    </citation>
    <scope>NUCLEOTIDE SEQUENCE [LARGE SCALE GENOMIC DNA]</scope>
    <source>
        <strain evidence="3 5">NM06_A21</strain>
    </source>
</reference>
<keyword evidence="4" id="KW-1185">Reference proteome</keyword>
<evidence type="ECO:0000313" key="2">
    <source>
        <dbReference type="EMBL" id="ANU63795.1"/>
    </source>
</evidence>
<dbReference type="AlphaFoldDB" id="A0A1B1SAG4"/>
<dbReference type="GeneID" id="65536940"/>
<proteinExistence type="predicted"/>
<dbReference type="EMBL" id="CP015402">
    <property type="protein sequence ID" value="ANU63795.1"/>
    <property type="molecule type" value="Genomic_DNA"/>
</dbReference>
<evidence type="ECO:0000313" key="3">
    <source>
        <dbReference type="EMBL" id="TGY74461.1"/>
    </source>
</evidence>
<gene>
    <name evidence="2" type="ORF">A4V02_08695</name>
    <name evidence="3" type="ORF">E5333_06560</name>
</gene>
<evidence type="ECO:0000313" key="5">
    <source>
        <dbReference type="Proteomes" id="UP000306630"/>
    </source>
</evidence>
<evidence type="ECO:0000313" key="4">
    <source>
        <dbReference type="Proteomes" id="UP000186351"/>
    </source>
</evidence>
<sequence>MKKTFMTLMLVTGLAFGSVTANAQSNADERISAIDNTPSVRPSSGGIEITVQGESTSTFYIYSITGQMVKSVDISGSTFIDLPRGCYIIKCASWSKKVVVR</sequence>
<evidence type="ECO:0000256" key="1">
    <source>
        <dbReference type="SAM" id="SignalP"/>
    </source>
</evidence>
<dbReference type="RefSeq" id="WP_068961096.1">
    <property type="nucleotide sequence ID" value="NZ_CAJTAP010000003.1"/>
</dbReference>
<name>A0A1B1SAG4_9BACT</name>
<dbReference type="Proteomes" id="UP000306630">
    <property type="component" value="Unassembled WGS sequence"/>
</dbReference>
<protein>
    <submittedName>
        <fullName evidence="3">T9SS type A sorting domain-containing protein</fullName>
    </submittedName>
</protein>
<reference evidence="4" key="1">
    <citation type="submission" date="2016-04" db="EMBL/GenBank/DDBJ databases">
        <title>Complete Genome Sequences of Twelve Strains of a Stable Defined Moderately Diverse Mouse Microbiota 2 (sDMDMm2).</title>
        <authorList>
            <person name="Uchimura Y."/>
            <person name="Wyss M."/>
            <person name="Brugiroux S."/>
            <person name="Limenitakis J.P."/>
            <person name="Stecher B."/>
            <person name="McCoy K.D."/>
            <person name="Macpherson A.J."/>
        </authorList>
    </citation>
    <scope>NUCLEOTIDE SEQUENCE [LARGE SCALE GENOMIC DNA]</scope>
    <source>
        <strain evidence="4">YL27</strain>
    </source>
</reference>